<keyword evidence="4" id="KW-1185">Reference proteome</keyword>
<dbReference type="PROSITE" id="PS50234">
    <property type="entry name" value="VWFA"/>
    <property type="match status" value="1"/>
</dbReference>
<reference evidence="3 4" key="1">
    <citation type="submission" date="2020-04" db="EMBL/GenBank/DDBJ databases">
        <title>Paraburkholderia sp. G-4-1-8 isolated from soil.</title>
        <authorList>
            <person name="Dahal R.H."/>
        </authorList>
    </citation>
    <scope>NUCLEOTIDE SEQUENCE [LARGE SCALE GENOMIC DNA]</scope>
    <source>
        <strain evidence="3 4">G-4-1-8</strain>
    </source>
</reference>
<protein>
    <recommendedName>
        <fullName evidence="2">VWFA domain-containing protein</fullName>
    </recommendedName>
</protein>
<dbReference type="Proteomes" id="UP000583127">
    <property type="component" value="Unassembled WGS sequence"/>
</dbReference>
<feature type="domain" description="VWFA" evidence="2">
    <location>
        <begin position="162"/>
        <end position="424"/>
    </location>
</feature>
<name>A0A7X9X6U4_9BURK</name>
<evidence type="ECO:0000313" key="4">
    <source>
        <dbReference type="Proteomes" id="UP000583127"/>
    </source>
</evidence>
<organism evidence="3 4">
    <name type="scientific">Paraburkholderia antibiotica</name>
    <dbReference type="NCBI Taxonomy" id="2728839"/>
    <lineage>
        <taxon>Bacteria</taxon>
        <taxon>Pseudomonadati</taxon>
        <taxon>Pseudomonadota</taxon>
        <taxon>Betaproteobacteria</taxon>
        <taxon>Burkholderiales</taxon>
        <taxon>Burkholderiaceae</taxon>
        <taxon>Paraburkholderia</taxon>
    </lineage>
</organism>
<sequence>MTRKKLGLRGSPRRQRGAVSVLVALSMVALLGFIAIGVDFGYLAYSQRRLQSATDAAALSGAVDLWTQSWTTAASDAQAFTAGRNNTLPGGVVPASATVTGLTLSSVTLPYKQATSGYNGIQVTQTASVPLYFARVFGKSAQTISATSRAGAGGGAEPALYNVMIVLDTTRSMATTTDSNCKNSKGVAQTRLQCAEAGALTLLTGLTNAGDNVGLMAFPPQTSSTYNFSCSGKAPTIAGSYSASGASYQVSSLNTGYLGSNGAVSTSSGIVQALGGGSCSGMSAPGGLGTFYAQAITSAQSALTTLSSTQKPPGQNVIILLSDGIATSSTSELGSTYSSTYGSECQAAINAASTIKTNTGTLIYTVAYLGGEAASAPSCGDGNDKLTACNTMQSIASGPSYFYSDTCANAAGGTNSLNTLFSQIAYSLTKPRLIPQSAS</sequence>
<dbReference type="InterPro" id="IPR028087">
    <property type="entry name" value="Tad_N"/>
</dbReference>
<dbReference type="Gene3D" id="3.40.50.410">
    <property type="entry name" value="von Willebrand factor, type A domain"/>
    <property type="match status" value="1"/>
</dbReference>
<evidence type="ECO:0000259" key="2">
    <source>
        <dbReference type="PROSITE" id="PS50234"/>
    </source>
</evidence>
<keyword evidence="1" id="KW-0472">Membrane</keyword>
<proteinExistence type="predicted"/>
<dbReference type="InterPro" id="IPR002035">
    <property type="entry name" value="VWF_A"/>
</dbReference>
<feature type="transmembrane region" description="Helical" evidence="1">
    <location>
        <begin position="21"/>
        <end position="45"/>
    </location>
</feature>
<evidence type="ECO:0000313" key="3">
    <source>
        <dbReference type="EMBL" id="NML32516.1"/>
    </source>
</evidence>
<keyword evidence="1" id="KW-0812">Transmembrane</keyword>
<dbReference type="AlphaFoldDB" id="A0A7X9X6U4"/>
<accession>A0A7X9X6U4</accession>
<dbReference type="Pfam" id="PF13400">
    <property type="entry name" value="Tad"/>
    <property type="match status" value="1"/>
</dbReference>
<gene>
    <name evidence="3" type="ORF">HHL14_16935</name>
</gene>
<dbReference type="RefSeq" id="WP_169498768.1">
    <property type="nucleotide sequence ID" value="NZ_JABBFZ010000009.1"/>
</dbReference>
<dbReference type="SUPFAM" id="SSF53300">
    <property type="entry name" value="vWA-like"/>
    <property type="match status" value="1"/>
</dbReference>
<evidence type="ECO:0000256" key="1">
    <source>
        <dbReference type="SAM" id="Phobius"/>
    </source>
</evidence>
<comment type="caution">
    <text evidence="3">The sequence shown here is derived from an EMBL/GenBank/DDBJ whole genome shotgun (WGS) entry which is preliminary data.</text>
</comment>
<dbReference type="EMBL" id="JABBFZ010000009">
    <property type="protein sequence ID" value="NML32516.1"/>
    <property type="molecule type" value="Genomic_DNA"/>
</dbReference>
<dbReference type="InterPro" id="IPR036465">
    <property type="entry name" value="vWFA_dom_sf"/>
</dbReference>
<keyword evidence="1" id="KW-1133">Transmembrane helix</keyword>